<dbReference type="Proteomes" id="UP000286687">
    <property type="component" value="Unassembled WGS sequence"/>
</dbReference>
<dbReference type="RefSeq" id="WP_127813961.1">
    <property type="nucleotide sequence ID" value="NZ_LDFT01000187.1"/>
</dbReference>
<dbReference type="EMBL" id="LDER01000243">
    <property type="protein sequence ID" value="RVU62757.1"/>
    <property type="molecule type" value="Genomic_DNA"/>
</dbReference>
<sequence length="70" mass="8543">MCIKGAEIDASEKDMLKQWKADFQAIQEEKRRKKKEKKKNKKYNIPGRTLDFMNREDTYYKKSGVWKQRK</sequence>
<dbReference type="AlphaFoldDB" id="A0A437SIH9"/>
<protein>
    <submittedName>
        <fullName evidence="1">Uncharacterized protein</fullName>
    </submittedName>
</protein>
<comment type="caution">
    <text evidence="1">The sequence shown here is derived from an EMBL/GenBank/DDBJ whole genome shotgun (WGS) entry which is preliminary data.</text>
</comment>
<gene>
    <name evidence="1" type="ORF">BM74_19245</name>
</gene>
<organism evidence="1 2">
    <name type="scientific">Bacillus thuringiensis</name>
    <dbReference type="NCBI Taxonomy" id="1428"/>
    <lineage>
        <taxon>Bacteria</taxon>
        <taxon>Bacillati</taxon>
        <taxon>Bacillota</taxon>
        <taxon>Bacilli</taxon>
        <taxon>Bacillales</taxon>
        <taxon>Bacillaceae</taxon>
        <taxon>Bacillus</taxon>
        <taxon>Bacillus cereus group</taxon>
    </lineage>
</organism>
<name>A0A437SIH9_BACTU</name>
<reference evidence="1 2" key="1">
    <citation type="submission" date="2018-01" db="EMBL/GenBank/DDBJ databases">
        <title>Complete genome sequence of G25-42.</title>
        <authorList>
            <person name="Zheng Z."/>
            <person name="Sun M."/>
        </authorList>
    </citation>
    <scope>NUCLEOTIDE SEQUENCE [LARGE SCALE GENOMIC DNA]</scope>
    <source>
        <strain evidence="1 2">G25-42</strain>
    </source>
</reference>
<proteinExistence type="predicted"/>
<evidence type="ECO:0000313" key="2">
    <source>
        <dbReference type="Proteomes" id="UP000286687"/>
    </source>
</evidence>
<evidence type="ECO:0000313" key="1">
    <source>
        <dbReference type="EMBL" id="RVU62757.1"/>
    </source>
</evidence>
<accession>A0A437SIH9</accession>